<name>A0AAV7ITJ7_COTGL</name>
<dbReference type="Proteomes" id="UP000826195">
    <property type="component" value="Unassembled WGS sequence"/>
</dbReference>
<reference evidence="1 2" key="1">
    <citation type="journal article" date="2021" name="J. Hered.">
        <title>A chromosome-level genome assembly of the parasitoid wasp, Cotesia glomerata (Hymenoptera: Braconidae).</title>
        <authorList>
            <person name="Pinto B.J."/>
            <person name="Weis J.J."/>
            <person name="Gamble T."/>
            <person name="Ode P.J."/>
            <person name="Paul R."/>
            <person name="Zaspel J.M."/>
        </authorList>
    </citation>
    <scope>NUCLEOTIDE SEQUENCE [LARGE SCALE GENOMIC DNA]</scope>
    <source>
        <strain evidence="1">CgM1</strain>
    </source>
</reference>
<keyword evidence="2" id="KW-1185">Reference proteome</keyword>
<comment type="caution">
    <text evidence="1">The sequence shown here is derived from an EMBL/GenBank/DDBJ whole genome shotgun (WGS) entry which is preliminary data.</text>
</comment>
<dbReference type="AlphaFoldDB" id="A0AAV7ITJ7"/>
<evidence type="ECO:0000313" key="1">
    <source>
        <dbReference type="EMBL" id="KAH0557472.1"/>
    </source>
</evidence>
<accession>A0AAV7ITJ7</accession>
<gene>
    <name evidence="1" type="ORF">KQX54_006628</name>
</gene>
<dbReference type="EMBL" id="JAHXZJ010000747">
    <property type="protein sequence ID" value="KAH0557472.1"/>
    <property type="molecule type" value="Genomic_DNA"/>
</dbReference>
<proteinExistence type="predicted"/>
<evidence type="ECO:0000313" key="2">
    <source>
        <dbReference type="Proteomes" id="UP000826195"/>
    </source>
</evidence>
<protein>
    <submittedName>
        <fullName evidence="1">Uncharacterized protein</fullName>
    </submittedName>
</protein>
<sequence length="100" mass="11704">MKSEDDFSVKKENSIKDRFESSAINNKNFKTANGVLNRGKIPINQNSTANGTRLTEVKKFEIRKEFGEKEKFIETIMTWKLYVRQGSNSFWIKARNNLIR</sequence>
<organism evidence="1 2">
    <name type="scientific">Cotesia glomerata</name>
    <name type="common">Lepidopteran parasitic wasp</name>
    <name type="synonym">Apanteles glomeratus</name>
    <dbReference type="NCBI Taxonomy" id="32391"/>
    <lineage>
        <taxon>Eukaryota</taxon>
        <taxon>Metazoa</taxon>
        <taxon>Ecdysozoa</taxon>
        <taxon>Arthropoda</taxon>
        <taxon>Hexapoda</taxon>
        <taxon>Insecta</taxon>
        <taxon>Pterygota</taxon>
        <taxon>Neoptera</taxon>
        <taxon>Endopterygota</taxon>
        <taxon>Hymenoptera</taxon>
        <taxon>Apocrita</taxon>
        <taxon>Ichneumonoidea</taxon>
        <taxon>Braconidae</taxon>
        <taxon>Microgastrinae</taxon>
        <taxon>Cotesia</taxon>
    </lineage>
</organism>